<feature type="domain" description="BTB" evidence="2">
    <location>
        <begin position="123"/>
        <end position="190"/>
    </location>
</feature>
<dbReference type="InterPro" id="IPR043225">
    <property type="entry name" value="BACK_BTBD8"/>
</dbReference>
<evidence type="ECO:0000259" key="2">
    <source>
        <dbReference type="PROSITE" id="PS50097"/>
    </source>
</evidence>
<organism evidence="3 4">
    <name type="scientific">Acipenser oxyrinchus oxyrinchus</name>
    <dbReference type="NCBI Taxonomy" id="40147"/>
    <lineage>
        <taxon>Eukaryota</taxon>
        <taxon>Metazoa</taxon>
        <taxon>Chordata</taxon>
        <taxon>Craniata</taxon>
        <taxon>Vertebrata</taxon>
        <taxon>Euteleostomi</taxon>
        <taxon>Actinopterygii</taxon>
        <taxon>Chondrostei</taxon>
        <taxon>Acipenseriformes</taxon>
        <taxon>Acipenseridae</taxon>
        <taxon>Acipenser</taxon>
    </lineage>
</organism>
<dbReference type="Pfam" id="PF15363">
    <property type="entry name" value="BTBD8_C"/>
    <property type="match status" value="1"/>
</dbReference>
<feature type="compositionally biased region" description="Polar residues" evidence="1">
    <location>
        <begin position="795"/>
        <end position="826"/>
    </location>
</feature>
<comment type="caution">
    <text evidence="3">The sequence shown here is derived from an EMBL/GenBank/DDBJ whole genome shotgun (WGS) entry which is preliminary data.</text>
</comment>
<reference evidence="3" key="1">
    <citation type="submission" date="2022-02" db="EMBL/GenBank/DDBJ databases">
        <title>Atlantic sturgeon de novo genome assembly.</title>
        <authorList>
            <person name="Stock M."/>
            <person name="Klopp C."/>
            <person name="Guiguen Y."/>
            <person name="Cabau C."/>
            <person name="Parinello H."/>
            <person name="Santidrian Yebra-Pimentel E."/>
            <person name="Kuhl H."/>
            <person name="Dirks R.P."/>
            <person name="Guessner J."/>
            <person name="Wuertz S."/>
            <person name="Du K."/>
            <person name="Schartl M."/>
        </authorList>
    </citation>
    <scope>NUCLEOTIDE SEQUENCE</scope>
    <source>
        <strain evidence="3">STURGEONOMICS-FGT-2020</strain>
        <tissue evidence="3">Whole blood</tissue>
    </source>
</reference>
<dbReference type="SMART" id="SM00225">
    <property type="entry name" value="BTB"/>
    <property type="match status" value="1"/>
</dbReference>
<feature type="compositionally biased region" description="Polar residues" evidence="1">
    <location>
        <begin position="846"/>
        <end position="862"/>
    </location>
</feature>
<dbReference type="InterPro" id="IPR027907">
    <property type="entry name" value="BTBD8_C"/>
</dbReference>
<evidence type="ECO:0000256" key="1">
    <source>
        <dbReference type="SAM" id="MobiDB-lite"/>
    </source>
</evidence>
<dbReference type="Pfam" id="PF00651">
    <property type="entry name" value="BTB"/>
    <property type="match status" value="1"/>
</dbReference>
<proteinExistence type="predicted"/>
<feature type="compositionally biased region" description="Low complexity" evidence="1">
    <location>
        <begin position="1111"/>
        <end position="1120"/>
    </location>
</feature>
<dbReference type="Gene3D" id="3.30.710.10">
    <property type="entry name" value="Potassium Channel Kv1.1, Chain A"/>
    <property type="match status" value="1"/>
</dbReference>
<feature type="region of interest" description="Disordered" evidence="1">
    <location>
        <begin position="992"/>
        <end position="1017"/>
    </location>
</feature>
<feature type="region of interest" description="Disordered" evidence="1">
    <location>
        <begin position="1081"/>
        <end position="1146"/>
    </location>
</feature>
<dbReference type="CDD" id="cd18286">
    <property type="entry name" value="BTB2_POZ_BTBD8"/>
    <property type="match status" value="1"/>
</dbReference>
<feature type="compositionally biased region" description="Polar residues" evidence="1">
    <location>
        <begin position="696"/>
        <end position="708"/>
    </location>
</feature>
<feature type="compositionally biased region" description="Basic and acidic residues" evidence="1">
    <location>
        <begin position="485"/>
        <end position="500"/>
    </location>
</feature>
<feature type="region of interest" description="Disordered" evidence="1">
    <location>
        <begin position="397"/>
        <end position="872"/>
    </location>
</feature>
<feature type="compositionally biased region" description="Low complexity" evidence="1">
    <location>
        <begin position="464"/>
        <end position="474"/>
    </location>
</feature>
<evidence type="ECO:0000313" key="4">
    <source>
        <dbReference type="Proteomes" id="UP001230051"/>
    </source>
</evidence>
<dbReference type="InterPro" id="IPR000210">
    <property type="entry name" value="BTB/POZ_dom"/>
</dbReference>
<feature type="region of interest" description="Disordered" evidence="1">
    <location>
        <begin position="1389"/>
        <end position="1427"/>
    </location>
</feature>
<dbReference type="Proteomes" id="UP001230051">
    <property type="component" value="Unassembled WGS sequence"/>
</dbReference>
<sequence length="1647" mass="178548">MCARVWPYQKAQKGFQEKGKKERHKLKETLASHPSEDLHRLIYTADRKVNKVGLKERTIHLASHVKELSRFPAEQALGILKEELFEGSGGNCSKLIPSDSVTVGPASVLGADLLSLYKGGCCSDISIHIGSTVFKTHRAILCARSGYFAAMLNGSWLESSQEHITLQGVDHAEMAVVVHFIYGAVVDLPEGADVCQVLSVADMYGLEDLKEVGVFVLKRDYCRFFQKPVVGVQQSVLECLSIAHSLGLESLYASCARWVAKYFLKCWFGRNFAFLPAEMQRACLTTLTQSMNQDNVVAMLMESDQLISSLPAVKWAERVSCLATELQEQCISYIVAHFSEIILGDGFHHLLQGFACEIEALHEKLWTFLVQSFYAVRHTEGWNLMKTQHREQVQAAAFDEGDNRRLGKKTTFSSSQQHIKCPQVHPIASENPKQSPQEGRNARESWSLLPNKPEKMKSDGLGAAGYTATAGRGTSNKATKTNVSKGKDSCKTAKDAKPADKSLPAKTKAAAKAQPENNGNAKAEGSAGSRDNTPPLSANGLRNVPSGKGIKDQDRKINLGARPKAPASGSAGQTKSAKPAKTSVGKEPPLAHKETIPPSKPEPLSTGACSEATGSAAHLRKEKAAGEGDGNDITSGSTSPQNSSSSPRDSTTGTRPKTFVKTTSRTSVQKTVDSTKTNGAASKTTVKDSSKIKQPAPSNKTAAGSTALKTEKRVKSTPAASGENHGPKTVAASARKPISPKRDEAKQATKVSTPDKASSEAPLESTKRKTFKQSSAASTELKTNSKPAKVAAGSSKHTITGSKSVPKQKNTSEQPALKLTSKSLGSEKQALSGLKKPASKTKEASNQKSCTSKSAGAKQNTPAAVKDQTSEGSGLVTALCTEELNCSQQSESTCGAQQKIEQSVAPSASCQQPDRVRSHQSLENSVHNSECAALLMDKEDLCIPRKSKNEASVALLHGKEDSNDAAFKHTGDSSQICSVLPKESVNLRNQLQGKYAPQPSPPAKSDTATAHETDKREAMVPNETKNLARVILEDFIGACKTTEQSSTTTNVNPSTTGCVASSRFCISQIQPFLLNSPKGMEAVETPESHEDSEMPHEDPWNTIHQRGSPESDTGSATTSSDDIKPRSEDYDAGGSQDDDGSNERGISKCSTMLCHDFLGRSSSDTSTPEELKMYDTGLRIEVKLKDKKLSAEPFHVRSMNNDDEGRKRTQVWAHQKEVTMEGEACEVETTVTVKNAPQHQLSSSDEETEDERSEAEIPEEILPPPDPSPHHCQGIVNLAFEDIAEQENEVPEFQSASSFRRSVLLSVDECEEMGSEEGGGQTPPRHPADSITPLEVFEGAAHDCCEPRGKSFYSSYPLEMEKVKNGNCQSGPCDIPRGGKPQVDIAKSESTVPLTENETGEPPALIEGNKRHDTPSNPPAPVSDIRPQERPCHLDLHQIEKYRDNRLWKNSTEALDCKKSELRFNLQEQHVKGSSLVSTEQNASTLPAGDLDDCDRLEQTSTSDCRPSKSLSPIFEMDAGEAFEQSAAVKTCIVDTQGDEDNQFAERDWRLLRQLLSDQDSSLGIINSVPEDLNLAQYLITQTLVLSRDSLNSQCKLPVEKDTFKKWAELMSPLEESTASITVTSFSPEDSASPQGEWTIVELETHH</sequence>
<feature type="compositionally biased region" description="Polar residues" evidence="1">
    <location>
        <begin position="475"/>
        <end position="484"/>
    </location>
</feature>
<feature type="compositionally biased region" description="Acidic residues" evidence="1">
    <location>
        <begin position="1244"/>
        <end position="1259"/>
    </location>
</feature>
<dbReference type="Pfam" id="PF26017">
    <property type="entry name" value="BACK_BTBD8"/>
    <property type="match status" value="1"/>
</dbReference>
<protein>
    <submittedName>
        <fullName evidence="3">AP2-interacting clathrin-endocytosis protein isoform X1</fullName>
    </submittedName>
</protein>
<feature type="region of interest" description="Disordered" evidence="1">
    <location>
        <begin position="1232"/>
        <end position="1267"/>
    </location>
</feature>
<dbReference type="EMBL" id="JAGXEW010000012">
    <property type="protein sequence ID" value="KAK1165165.1"/>
    <property type="molecule type" value="Genomic_DNA"/>
</dbReference>
<dbReference type="CDD" id="cd14733">
    <property type="entry name" value="BACK"/>
    <property type="match status" value="1"/>
</dbReference>
<name>A0AAD8G1H8_ACIOX</name>
<feature type="compositionally biased region" description="Basic and acidic residues" evidence="1">
    <location>
        <begin position="1086"/>
        <end position="1099"/>
    </location>
</feature>
<dbReference type="InterPro" id="IPR011333">
    <property type="entry name" value="SKP1/BTB/POZ_sf"/>
</dbReference>
<dbReference type="PANTHER" id="PTHR22427:SF2">
    <property type="entry name" value="BTB_POZ DOMAIN-CONTAINING PROTEIN 8"/>
    <property type="match status" value="1"/>
</dbReference>
<feature type="compositionally biased region" description="Polar residues" evidence="1">
    <location>
        <begin position="895"/>
        <end position="912"/>
    </location>
</feature>
<keyword evidence="4" id="KW-1185">Reference proteome</keyword>
<gene>
    <name evidence="3" type="ORF">AOXY_G13633</name>
</gene>
<evidence type="ECO:0000313" key="3">
    <source>
        <dbReference type="EMBL" id="KAK1165165.1"/>
    </source>
</evidence>
<dbReference type="CDD" id="cd18490">
    <property type="entry name" value="BACK_BTBD8"/>
    <property type="match status" value="1"/>
</dbReference>
<accession>A0AAD8G1H8</accession>
<feature type="compositionally biased region" description="Low complexity" evidence="1">
    <location>
        <begin position="634"/>
        <end position="655"/>
    </location>
</feature>
<feature type="region of interest" description="Disordered" evidence="1">
    <location>
        <begin position="895"/>
        <end position="923"/>
    </location>
</feature>
<dbReference type="PROSITE" id="PS50097">
    <property type="entry name" value="BTB"/>
    <property type="match status" value="1"/>
</dbReference>
<feature type="compositionally biased region" description="Polar residues" evidence="1">
    <location>
        <begin position="772"/>
        <end position="786"/>
    </location>
</feature>
<feature type="compositionally biased region" description="Polar residues" evidence="1">
    <location>
        <begin position="660"/>
        <end position="684"/>
    </location>
</feature>
<feature type="compositionally biased region" description="Polar residues" evidence="1">
    <location>
        <begin position="1232"/>
        <end position="1241"/>
    </location>
</feature>
<dbReference type="SUPFAM" id="SSF54695">
    <property type="entry name" value="POZ domain"/>
    <property type="match status" value="1"/>
</dbReference>
<dbReference type="PANTHER" id="PTHR22427">
    <property type="entry name" value="GH15728P"/>
    <property type="match status" value="1"/>
</dbReference>